<evidence type="ECO:0000259" key="2">
    <source>
        <dbReference type="PROSITE" id="PS51207"/>
    </source>
</evidence>
<dbReference type="STRING" id="656061.D5G4G2"/>
<dbReference type="GO" id="GO:0035091">
    <property type="term" value="F:phosphatidylinositol binding"/>
    <property type="evidence" value="ECO:0007669"/>
    <property type="project" value="TreeGrafter"/>
</dbReference>
<dbReference type="SMART" id="SM00313">
    <property type="entry name" value="PXA"/>
    <property type="match status" value="1"/>
</dbReference>
<evidence type="ECO:0000256" key="1">
    <source>
        <dbReference type="SAM" id="MobiDB-lite"/>
    </source>
</evidence>
<feature type="domain" description="PXA" evidence="2">
    <location>
        <begin position="44"/>
        <end position="220"/>
    </location>
</feature>
<proteinExistence type="predicted"/>
<dbReference type="PANTHER" id="PTHR22775:SF3">
    <property type="entry name" value="SORTING NEXIN-13"/>
    <property type="match status" value="1"/>
</dbReference>
<dbReference type="FunCoup" id="D5G4G2">
    <property type="interactions" value="26"/>
</dbReference>
<accession>D5G4G2</accession>
<dbReference type="OMA" id="FHGMQPH"/>
<dbReference type="PROSITE" id="PS51207">
    <property type="entry name" value="PXA"/>
    <property type="match status" value="1"/>
</dbReference>
<keyword evidence="4" id="KW-1185">Reference proteome</keyword>
<organism evidence="3 4">
    <name type="scientific">Tuber melanosporum (strain Mel28)</name>
    <name type="common">Perigord black truffle</name>
    <dbReference type="NCBI Taxonomy" id="656061"/>
    <lineage>
        <taxon>Eukaryota</taxon>
        <taxon>Fungi</taxon>
        <taxon>Dikarya</taxon>
        <taxon>Ascomycota</taxon>
        <taxon>Pezizomycotina</taxon>
        <taxon>Pezizomycetes</taxon>
        <taxon>Pezizales</taxon>
        <taxon>Tuberaceae</taxon>
        <taxon>Tuber</taxon>
    </lineage>
</organism>
<dbReference type="InParanoid" id="D5G4G2"/>
<sequence length="511" mass="57914">MKPFRSSPVPAVDKSAIALIRRVLCYHAPPFTPLEQLLPALTSSPEVDLELYAFLAIIFRDFIYSWYSKITTDNAFADEIIAVVAHCSRAIEERVREVDLEALFLDEIPSFIENHVQDYRLALSRHSTPLSPHLAVREIFHNFQPHPALSSSPDSEKLYLKLVSSGILAVLLPTEDLESDCERSLVREVLSEMVLWNVVDRLSEPHIIHEIITNTLELLRTPMNPLSAPEPPPENERKPPVTHTRRKRSYSEKIPPIPLPHEPNGSVKNKIFQAPEVLAPPPANYKLIRIHPVMDTLLTIAFKVLSLLRTYLSSFITNLHSPPPPPPRPKKPLLRMSLFRLIPSYLHLPTLQPWTLSSLLFLTKPFTSRSTRLGLTLDNLLSSSFHSYIESPKLLVKILCSARSTLFPASPEPVRRTHPTPKEKARIKYTAEEAIWEATPSSIRKVYFGTDDKEEGLPVVGEMLLKTVQDKEVNKHLLYNLLDLTVGKLIPELTEEGPAELRRSRVGVVDR</sequence>
<dbReference type="GeneID" id="9188378"/>
<reference evidence="3 4" key="1">
    <citation type="journal article" date="2010" name="Nature">
        <title>Perigord black truffle genome uncovers evolutionary origins and mechanisms of symbiosis.</title>
        <authorList>
            <person name="Martin F."/>
            <person name="Kohler A."/>
            <person name="Murat C."/>
            <person name="Balestrini R."/>
            <person name="Coutinho P.M."/>
            <person name="Jaillon O."/>
            <person name="Montanini B."/>
            <person name="Morin E."/>
            <person name="Noel B."/>
            <person name="Percudani R."/>
            <person name="Porcel B."/>
            <person name="Rubini A."/>
            <person name="Amicucci A."/>
            <person name="Amselem J."/>
            <person name="Anthouard V."/>
            <person name="Arcioni S."/>
            <person name="Artiguenave F."/>
            <person name="Aury J.M."/>
            <person name="Ballario P."/>
            <person name="Bolchi A."/>
            <person name="Brenna A."/>
            <person name="Brun A."/>
            <person name="Buee M."/>
            <person name="Cantarel B."/>
            <person name="Chevalier G."/>
            <person name="Couloux A."/>
            <person name="Da Silva C."/>
            <person name="Denoeud F."/>
            <person name="Duplessis S."/>
            <person name="Ghignone S."/>
            <person name="Hilselberger B."/>
            <person name="Iotti M."/>
            <person name="Marcais B."/>
            <person name="Mello A."/>
            <person name="Miranda M."/>
            <person name="Pacioni G."/>
            <person name="Quesneville H."/>
            <person name="Riccioni C."/>
            <person name="Ruotolo R."/>
            <person name="Splivallo R."/>
            <person name="Stocchi V."/>
            <person name="Tisserant E."/>
            <person name="Viscomi A.R."/>
            <person name="Zambonelli A."/>
            <person name="Zampieri E."/>
            <person name="Henrissat B."/>
            <person name="Lebrun M.H."/>
            <person name="Paolocci F."/>
            <person name="Bonfante P."/>
            <person name="Ottonello S."/>
            <person name="Wincker P."/>
        </authorList>
    </citation>
    <scope>NUCLEOTIDE SEQUENCE [LARGE SCALE GENOMIC DNA]</scope>
    <source>
        <strain evidence="3 4">Mel28</strain>
    </source>
</reference>
<dbReference type="AlphaFoldDB" id="D5G4G2"/>
<evidence type="ECO:0000313" key="4">
    <source>
        <dbReference type="Proteomes" id="UP000006911"/>
    </source>
</evidence>
<dbReference type="HOGENOM" id="CLU_018250_1_0_1"/>
<dbReference type="Proteomes" id="UP000006911">
    <property type="component" value="Unassembled WGS sequence"/>
</dbReference>
<dbReference type="KEGG" id="tml:GSTUM_00004094001"/>
<name>D5G4G2_TUBMM</name>
<protein>
    <submittedName>
        <fullName evidence="3">(Perigord truffle) hypothetical protein</fullName>
    </submittedName>
</protein>
<dbReference type="InterPro" id="IPR003114">
    <property type="entry name" value="Phox_assoc"/>
</dbReference>
<dbReference type="eggNOG" id="ENOG502RYEC">
    <property type="taxonomic scope" value="Eukaryota"/>
</dbReference>
<dbReference type="PANTHER" id="PTHR22775">
    <property type="entry name" value="SORTING NEXIN"/>
    <property type="match status" value="1"/>
</dbReference>
<dbReference type="RefSeq" id="XP_002835284.1">
    <property type="nucleotide sequence ID" value="XM_002835238.1"/>
</dbReference>
<feature type="region of interest" description="Disordered" evidence="1">
    <location>
        <begin position="222"/>
        <end position="259"/>
    </location>
</feature>
<dbReference type="EMBL" id="FN429986">
    <property type="protein sequence ID" value="CAZ79405.1"/>
    <property type="molecule type" value="Genomic_DNA"/>
</dbReference>
<gene>
    <name evidence="3" type="ORF">GSTUM_00004094001</name>
</gene>
<dbReference type="Pfam" id="PF02194">
    <property type="entry name" value="PXA"/>
    <property type="match status" value="1"/>
</dbReference>
<evidence type="ECO:0000313" key="3">
    <source>
        <dbReference type="EMBL" id="CAZ79405.1"/>
    </source>
</evidence>